<proteinExistence type="predicted"/>
<dbReference type="EMBL" id="VSRR010015786">
    <property type="protein sequence ID" value="MPC58558.1"/>
    <property type="molecule type" value="Genomic_DNA"/>
</dbReference>
<dbReference type="Proteomes" id="UP000324222">
    <property type="component" value="Unassembled WGS sequence"/>
</dbReference>
<keyword evidence="3" id="KW-1185">Reference proteome</keyword>
<feature type="region of interest" description="Disordered" evidence="1">
    <location>
        <begin position="112"/>
        <end position="132"/>
    </location>
</feature>
<sequence>MLLELWSNQTLLKGLPGSQRSGGGGKCSRAEQRGEASAGGCAAPPGISCRLTTAPTAVRVVGTVNGSSFQLVVDAVSEKTFMGADLVDVSSVLEATQQLCSVTRRRKRKRLHAACPSSSENTVGDGHSTPPKRFDRSVSSIAAYRRPWISPVSGLRVSRR</sequence>
<gene>
    <name evidence="2" type="ORF">E2C01_052563</name>
</gene>
<dbReference type="AlphaFoldDB" id="A0A5B7GNK4"/>
<accession>A0A5B7GNK4</accession>
<evidence type="ECO:0000313" key="3">
    <source>
        <dbReference type="Proteomes" id="UP000324222"/>
    </source>
</evidence>
<evidence type="ECO:0000313" key="2">
    <source>
        <dbReference type="EMBL" id="MPC58558.1"/>
    </source>
</evidence>
<reference evidence="2 3" key="1">
    <citation type="submission" date="2019-05" db="EMBL/GenBank/DDBJ databases">
        <title>Another draft genome of Portunus trituberculatus and its Hox gene families provides insights of decapod evolution.</title>
        <authorList>
            <person name="Jeong J.-H."/>
            <person name="Song I."/>
            <person name="Kim S."/>
            <person name="Choi T."/>
            <person name="Kim D."/>
            <person name="Ryu S."/>
            <person name="Kim W."/>
        </authorList>
    </citation>
    <scope>NUCLEOTIDE SEQUENCE [LARGE SCALE GENOMIC DNA]</scope>
    <source>
        <tissue evidence="2">Muscle</tissue>
    </source>
</reference>
<evidence type="ECO:0000256" key="1">
    <source>
        <dbReference type="SAM" id="MobiDB-lite"/>
    </source>
</evidence>
<comment type="caution">
    <text evidence="2">The sequence shown here is derived from an EMBL/GenBank/DDBJ whole genome shotgun (WGS) entry which is preliminary data.</text>
</comment>
<organism evidence="2 3">
    <name type="scientific">Portunus trituberculatus</name>
    <name type="common">Swimming crab</name>
    <name type="synonym">Neptunus trituberculatus</name>
    <dbReference type="NCBI Taxonomy" id="210409"/>
    <lineage>
        <taxon>Eukaryota</taxon>
        <taxon>Metazoa</taxon>
        <taxon>Ecdysozoa</taxon>
        <taxon>Arthropoda</taxon>
        <taxon>Crustacea</taxon>
        <taxon>Multicrustacea</taxon>
        <taxon>Malacostraca</taxon>
        <taxon>Eumalacostraca</taxon>
        <taxon>Eucarida</taxon>
        <taxon>Decapoda</taxon>
        <taxon>Pleocyemata</taxon>
        <taxon>Brachyura</taxon>
        <taxon>Eubrachyura</taxon>
        <taxon>Portunoidea</taxon>
        <taxon>Portunidae</taxon>
        <taxon>Portuninae</taxon>
        <taxon>Portunus</taxon>
    </lineage>
</organism>
<protein>
    <submittedName>
        <fullName evidence="2">Uncharacterized protein</fullName>
    </submittedName>
</protein>
<name>A0A5B7GNK4_PORTR</name>